<dbReference type="InterPro" id="IPR050382">
    <property type="entry name" value="MFS_Na/Anion_cotransporter"/>
</dbReference>
<organism evidence="8">
    <name type="scientific">Acididesulfobacillus acetoxydans</name>
    <dbReference type="NCBI Taxonomy" id="1561005"/>
    <lineage>
        <taxon>Bacteria</taxon>
        <taxon>Bacillati</taxon>
        <taxon>Bacillota</taxon>
        <taxon>Clostridia</taxon>
        <taxon>Eubacteriales</taxon>
        <taxon>Peptococcaceae</taxon>
        <taxon>Acididesulfobacillus</taxon>
    </lineage>
</organism>
<dbReference type="InterPro" id="IPR036259">
    <property type="entry name" value="MFS_trans_sf"/>
</dbReference>
<sequence length="427" mass="46095">MSRHGRLVIALLFFLGVINFADKAVIGFAAVPIMKEFHITPGQWGWVGSGFYWLFSLSAIIFGGLSDRVGTKKVLTGLSVVWAAVQFATLFTFSVPFLVATRIMLGAGEGPSYGVSLHAAAKWLPPEQRGFGYSLMSIGGAVGPALLAPVLIALIVNLGWRWAFALLGVVGLVWLLIWLIFAKESPDQQQMNVPETQISHGRTSWSRALPIIRSRNFIFSVFAGFAGYWGVTMLVVWTPAYLVHVRHFQMAQLGLLAGLPWLTTGIAQLLLGWVSDHLYRKTKNIRLARVHLSGSLLLLSAISFFMVTIVPSTGLAILFLCLGPALSSSVFGIGGALVAELIAPEHRGLIQGILVGLSTTAGLIAPIITGMVIGQGGPQNVIVGYNHAFGLAALVTLVLGILFWIVVRPPQVLTSSRMPNEFPDVRY</sequence>
<dbReference type="GO" id="GO:0005886">
    <property type="term" value="C:plasma membrane"/>
    <property type="evidence" value="ECO:0007669"/>
    <property type="project" value="UniProtKB-SubCell"/>
</dbReference>
<feature type="transmembrane region" description="Helical" evidence="6">
    <location>
        <begin position="43"/>
        <end position="62"/>
    </location>
</feature>
<reference evidence="9" key="1">
    <citation type="submission" date="2014-11" db="EMBL/GenBank/DDBJ databases">
        <authorList>
            <person name="Hornung B.V."/>
        </authorList>
    </citation>
    <scope>NUCLEOTIDE SEQUENCE</scope>
    <source>
        <strain evidence="9">INE</strain>
    </source>
</reference>
<name>A0A8S0W9J3_9FIRM</name>
<feature type="transmembrane region" description="Helical" evidence="6">
    <location>
        <begin position="162"/>
        <end position="181"/>
    </location>
</feature>
<evidence type="ECO:0000313" key="10">
    <source>
        <dbReference type="Proteomes" id="UP001071230"/>
    </source>
</evidence>
<evidence type="ECO:0000256" key="1">
    <source>
        <dbReference type="ARBA" id="ARBA00004651"/>
    </source>
</evidence>
<reference evidence="8" key="2">
    <citation type="submission" date="2020-01" db="EMBL/GenBank/DDBJ databases">
        <authorList>
            <person name="Hornung B."/>
        </authorList>
    </citation>
    <scope>NUCLEOTIDE SEQUENCE</scope>
    <source>
        <strain evidence="8">PacBioINE</strain>
    </source>
</reference>
<feature type="transmembrane region" description="Helical" evidence="6">
    <location>
        <begin position="217"/>
        <end position="238"/>
    </location>
</feature>
<protein>
    <submittedName>
        <fullName evidence="8">Major facilitator superfamily transporter</fullName>
    </submittedName>
    <submittedName>
        <fullName evidence="9">Major facilitator transporter</fullName>
    </submittedName>
</protein>
<dbReference type="PANTHER" id="PTHR11662:SF450">
    <property type="entry name" value="BLR1003 PROTEIN"/>
    <property type="match status" value="1"/>
</dbReference>
<feature type="transmembrane region" description="Helical" evidence="6">
    <location>
        <begin position="385"/>
        <end position="407"/>
    </location>
</feature>
<feature type="transmembrane region" description="Helical" evidence="6">
    <location>
        <begin position="250"/>
        <end position="271"/>
    </location>
</feature>
<dbReference type="PROSITE" id="PS50850">
    <property type="entry name" value="MFS"/>
    <property type="match status" value="1"/>
</dbReference>
<dbReference type="InterPro" id="IPR011701">
    <property type="entry name" value="MFS"/>
</dbReference>
<keyword evidence="5 6" id="KW-0472">Membrane</keyword>
<feature type="domain" description="Major facilitator superfamily (MFS) profile" evidence="7">
    <location>
        <begin position="8"/>
        <end position="411"/>
    </location>
</feature>
<accession>A0A8S0W9J3</accession>
<dbReference type="Pfam" id="PF07690">
    <property type="entry name" value="MFS_1"/>
    <property type="match status" value="1"/>
</dbReference>
<evidence type="ECO:0000256" key="4">
    <source>
        <dbReference type="ARBA" id="ARBA00022989"/>
    </source>
</evidence>
<dbReference type="Proteomes" id="UP001071230">
    <property type="component" value="Unassembled WGS sequence"/>
</dbReference>
<feature type="transmembrane region" description="Helical" evidence="6">
    <location>
        <begin position="292"/>
        <end position="310"/>
    </location>
</feature>
<evidence type="ECO:0000313" key="8">
    <source>
        <dbReference type="EMBL" id="CAA7602649.1"/>
    </source>
</evidence>
<feature type="transmembrane region" description="Helical" evidence="6">
    <location>
        <begin position="316"/>
        <end position="342"/>
    </location>
</feature>
<evidence type="ECO:0000256" key="3">
    <source>
        <dbReference type="ARBA" id="ARBA00022692"/>
    </source>
</evidence>
<dbReference type="AlphaFoldDB" id="A0A8S0W9J3"/>
<dbReference type="EMBL" id="LR746496">
    <property type="protein sequence ID" value="CAA7602649.1"/>
    <property type="molecule type" value="Genomic_DNA"/>
</dbReference>
<dbReference type="PANTHER" id="PTHR11662">
    <property type="entry name" value="SOLUTE CARRIER FAMILY 17"/>
    <property type="match status" value="1"/>
</dbReference>
<feature type="transmembrane region" description="Helical" evidence="6">
    <location>
        <begin position="74"/>
        <end position="97"/>
    </location>
</feature>
<dbReference type="GO" id="GO:0022857">
    <property type="term" value="F:transmembrane transporter activity"/>
    <property type="evidence" value="ECO:0007669"/>
    <property type="project" value="InterPro"/>
</dbReference>
<evidence type="ECO:0000256" key="6">
    <source>
        <dbReference type="SAM" id="Phobius"/>
    </source>
</evidence>
<gene>
    <name evidence="8" type="ORF">DEACI_3328</name>
    <name evidence="9" type="ORF">DEACI_3605</name>
</gene>
<keyword evidence="4 6" id="KW-1133">Transmembrane helix</keyword>
<evidence type="ECO:0000313" key="9">
    <source>
        <dbReference type="EMBL" id="CEJ09122.1"/>
    </source>
</evidence>
<dbReference type="SUPFAM" id="SSF103473">
    <property type="entry name" value="MFS general substrate transporter"/>
    <property type="match status" value="1"/>
</dbReference>
<keyword evidence="3 6" id="KW-0812">Transmembrane</keyword>
<dbReference type="Proteomes" id="UP000836597">
    <property type="component" value="Chromosome"/>
</dbReference>
<dbReference type="CDD" id="cd17319">
    <property type="entry name" value="MFS_ExuT_GudP_like"/>
    <property type="match status" value="1"/>
</dbReference>
<dbReference type="Gene3D" id="1.20.1250.20">
    <property type="entry name" value="MFS general substrate transporter like domains"/>
    <property type="match status" value="2"/>
</dbReference>
<evidence type="ECO:0000256" key="5">
    <source>
        <dbReference type="ARBA" id="ARBA00023136"/>
    </source>
</evidence>
<keyword evidence="10" id="KW-1185">Reference proteome</keyword>
<evidence type="ECO:0000256" key="2">
    <source>
        <dbReference type="ARBA" id="ARBA00022448"/>
    </source>
</evidence>
<dbReference type="RefSeq" id="WP_240985982.1">
    <property type="nucleotide sequence ID" value="NZ_CDGJ01000111.1"/>
</dbReference>
<dbReference type="KEGG" id="aacx:DEACI_3328"/>
<feature type="transmembrane region" description="Helical" evidence="6">
    <location>
        <begin position="349"/>
        <end position="373"/>
    </location>
</feature>
<keyword evidence="2" id="KW-0813">Transport</keyword>
<dbReference type="InterPro" id="IPR020846">
    <property type="entry name" value="MFS_dom"/>
</dbReference>
<evidence type="ECO:0000259" key="7">
    <source>
        <dbReference type="PROSITE" id="PS50850"/>
    </source>
</evidence>
<dbReference type="EMBL" id="CDGJ01000111">
    <property type="protein sequence ID" value="CEJ09122.1"/>
    <property type="molecule type" value="Genomic_DNA"/>
</dbReference>
<comment type="subcellular location">
    <subcellularLocation>
        <location evidence="1">Cell membrane</location>
        <topology evidence="1">Multi-pass membrane protein</topology>
    </subcellularLocation>
</comment>
<proteinExistence type="predicted"/>